<reference evidence="1 2" key="1">
    <citation type="submission" date="2020-08" db="EMBL/GenBank/DDBJ databases">
        <title>Sequencing the genomes of 1000 actinobacteria strains.</title>
        <authorList>
            <person name="Klenk H.-P."/>
        </authorList>
    </citation>
    <scope>NUCLEOTIDE SEQUENCE [LARGE SCALE GENOMIC DNA]</scope>
    <source>
        <strain evidence="1 2">DSM 19079</strain>
    </source>
</reference>
<organism evidence="1 2">
    <name type="scientific">Micrococcus flavus</name>
    <dbReference type="NCBI Taxonomy" id="384602"/>
    <lineage>
        <taxon>Bacteria</taxon>
        <taxon>Bacillati</taxon>
        <taxon>Actinomycetota</taxon>
        <taxon>Actinomycetes</taxon>
        <taxon>Micrococcales</taxon>
        <taxon>Micrococcaceae</taxon>
        <taxon>Micrococcus</taxon>
    </lineage>
</organism>
<evidence type="ECO:0000313" key="1">
    <source>
        <dbReference type="EMBL" id="MBB4883677.1"/>
    </source>
</evidence>
<keyword evidence="2" id="KW-1185">Reference proteome</keyword>
<comment type="caution">
    <text evidence="1">The sequence shown here is derived from an EMBL/GenBank/DDBJ whole genome shotgun (WGS) entry which is preliminary data.</text>
</comment>
<evidence type="ECO:0000313" key="2">
    <source>
        <dbReference type="Proteomes" id="UP000560081"/>
    </source>
</evidence>
<dbReference type="EMBL" id="JACHMC010000001">
    <property type="protein sequence ID" value="MBB4883677.1"/>
    <property type="molecule type" value="Genomic_DNA"/>
</dbReference>
<dbReference type="AlphaFoldDB" id="A0A4Y8X2Z6"/>
<keyword evidence="1" id="KW-0687">Ribonucleoprotein</keyword>
<protein>
    <submittedName>
        <fullName evidence="1">Ribosomal protein L12E/L44/L45/RPP1/RPP2</fullName>
    </submittedName>
</protein>
<accession>A0A4Y8X2Z6</accession>
<dbReference type="OrthoDB" id="5244605at2"/>
<gene>
    <name evidence="1" type="ORF">BJ976_002028</name>
</gene>
<name>A0A4Y8X2Z6_9MICC</name>
<proteinExistence type="predicted"/>
<dbReference type="RefSeq" id="WP_135030148.1">
    <property type="nucleotide sequence ID" value="NZ_BMLA01000004.1"/>
</dbReference>
<sequence>MAKNTVIGRYASTKAKDLAMKSAFDEDGNPNETFEKVVLKTLDIQRPLVLKNIQRLHEKFPEDTPEQLAERLEDQYVKTMTGAGAAVGGTAIVPGIGTVAALGLSGAATVAFLEATALYAQSLAELHGITTPDPERAKALVMAIMLGDDAKELLKEFSQKSGGPAGATSGLTAMMGAPTGAGMGAMMADQLKRRFLKRVLFRQGAGFFGRAVPFGIGAVIGGVGNRAMARNVVKNAHSFFGPLPAVIPGEIVRAAAQGEDVAQKADEDEGGVVSGLLKALPIGRKDTRA</sequence>
<dbReference type="GO" id="GO:0005840">
    <property type="term" value="C:ribosome"/>
    <property type="evidence" value="ECO:0007669"/>
    <property type="project" value="UniProtKB-KW"/>
</dbReference>
<dbReference type="Proteomes" id="UP000560081">
    <property type="component" value="Unassembled WGS sequence"/>
</dbReference>
<keyword evidence="1" id="KW-0689">Ribosomal protein</keyword>